<sequence length="66" mass="7325">MPRLAGCLIGFHSRLVVNFTDSKCGKGKSIEAFEFAESMHFGLFGFKTYFVVEGLNFVVVETLAET</sequence>
<comment type="caution">
    <text evidence="1">The sequence shown here is derived from an EMBL/GenBank/DDBJ whole genome shotgun (WGS) entry which is preliminary data.</text>
</comment>
<gene>
    <name evidence="1" type="ORF">NL53_20435</name>
</gene>
<protein>
    <submittedName>
        <fullName evidence="1">Uncharacterized protein</fullName>
    </submittedName>
</protein>
<organism evidence="1 2">
    <name type="scientific">Vibrio variabilis</name>
    <dbReference type="NCBI Taxonomy" id="990271"/>
    <lineage>
        <taxon>Bacteria</taxon>
        <taxon>Pseudomonadati</taxon>
        <taxon>Pseudomonadota</taxon>
        <taxon>Gammaproteobacteria</taxon>
        <taxon>Vibrionales</taxon>
        <taxon>Vibrionaceae</taxon>
        <taxon>Vibrio</taxon>
    </lineage>
</organism>
<name>A0ABR4Y6Q8_9VIBR</name>
<dbReference type="Proteomes" id="UP000030520">
    <property type="component" value="Unassembled WGS sequence"/>
</dbReference>
<evidence type="ECO:0000313" key="2">
    <source>
        <dbReference type="Proteomes" id="UP000030520"/>
    </source>
</evidence>
<accession>A0ABR4Y6Q8</accession>
<proteinExistence type="predicted"/>
<reference evidence="1 2" key="1">
    <citation type="submission" date="2014-10" db="EMBL/GenBank/DDBJ databases">
        <title>Genome sequencing of Vibrio variabilis T01.</title>
        <authorList>
            <person name="Chan K.-G."/>
            <person name="Mohamad N.I."/>
        </authorList>
    </citation>
    <scope>NUCLEOTIDE SEQUENCE [LARGE SCALE GENOMIC DNA]</scope>
    <source>
        <strain evidence="1 2">T01</strain>
    </source>
</reference>
<dbReference type="EMBL" id="JRWM01000047">
    <property type="protein sequence ID" value="KHA58702.1"/>
    <property type="molecule type" value="Genomic_DNA"/>
</dbReference>
<evidence type="ECO:0000313" key="1">
    <source>
        <dbReference type="EMBL" id="KHA58702.1"/>
    </source>
</evidence>
<keyword evidence="2" id="KW-1185">Reference proteome</keyword>